<name>A0AAD9ZEW6_9ROSI</name>
<proteinExistence type="predicted"/>
<dbReference type="Gene3D" id="1.10.20.10">
    <property type="entry name" value="Histone, subunit A"/>
    <property type="match status" value="1"/>
</dbReference>
<dbReference type="InterPro" id="IPR009072">
    <property type="entry name" value="Histone-fold"/>
</dbReference>
<dbReference type="GO" id="GO:0000786">
    <property type="term" value="C:nucleosome"/>
    <property type="evidence" value="ECO:0007669"/>
    <property type="project" value="InterPro"/>
</dbReference>
<dbReference type="InterPro" id="IPR002119">
    <property type="entry name" value="Histone_H2A"/>
</dbReference>
<comment type="caution">
    <text evidence="1">The sequence shown here is derived from an EMBL/GenBank/DDBJ whole genome shotgun (WGS) entry which is preliminary data.</text>
</comment>
<dbReference type="GO" id="GO:0030527">
    <property type="term" value="F:structural constituent of chromatin"/>
    <property type="evidence" value="ECO:0007669"/>
    <property type="project" value="InterPro"/>
</dbReference>
<gene>
    <name evidence="1" type="ORF">Dsin_032606</name>
</gene>
<protein>
    <submittedName>
        <fullName evidence="1">Uncharacterized protein</fullName>
    </submittedName>
</protein>
<organism evidence="1 2">
    <name type="scientific">Dipteronia sinensis</name>
    <dbReference type="NCBI Taxonomy" id="43782"/>
    <lineage>
        <taxon>Eukaryota</taxon>
        <taxon>Viridiplantae</taxon>
        <taxon>Streptophyta</taxon>
        <taxon>Embryophyta</taxon>
        <taxon>Tracheophyta</taxon>
        <taxon>Spermatophyta</taxon>
        <taxon>Magnoliopsida</taxon>
        <taxon>eudicotyledons</taxon>
        <taxon>Gunneridae</taxon>
        <taxon>Pentapetalae</taxon>
        <taxon>rosids</taxon>
        <taxon>malvids</taxon>
        <taxon>Sapindales</taxon>
        <taxon>Sapindaceae</taxon>
        <taxon>Hippocastanoideae</taxon>
        <taxon>Acereae</taxon>
        <taxon>Dipteronia</taxon>
    </lineage>
</organism>
<keyword evidence="2" id="KW-1185">Reference proteome</keyword>
<dbReference type="GO" id="GO:0046982">
    <property type="term" value="F:protein heterodimerization activity"/>
    <property type="evidence" value="ECO:0007669"/>
    <property type="project" value="InterPro"/>
</dbReference>
<evidence type="ECO:0000313" key="1">
    <source>
        <dbReference type="EMBL" id="KAK3175719.1"/>
    </source>
</evidence>
<dbReference type="SUPFAM" id="SSF47113">
    <property type="entry name" value="Histone-fold"/>
    <property type="match status" value="1"/>
</dbReference>
<accession>A0AAD9ZEW6</accession>
<dbReference type="PRINTS" id="PR00620">
    <property type="entry name" value="HISTONEH2A"/>
</dbReference>
<dbReference type="EMBL" id="JANJYJ010000399">
    <property type="protein sequence ID" value="KAK3175719.1"/>
    <property type="molecule type" value="Genomic_DNA"/>
</dbReference>
<reference evidence="1" key="1">
    <citation type="journal article" date="2023" name="Plant J.">
        <title>Genome sequences and population genomics provide insights into the demographic history, inbreeding, and mutation load of two 'living fossil' tree species of Dipteronia.</title>
        <authorList>
            <person name="Feng Y."/>
            <person name="Comes H.P."/>
            <person name="Chen J."/>
            <person name="Zhu S."/>
            <person name="Lu R."/>
            <person name="Zhang X."/>
            <person name="Li P."/>
            <person name="Qiu J."/>
            <person name="Olsen K.M."/>
            <person name="Qiu Y."/>
        </authorList>
    </citation>
    <scope>NUCLEOTIDE SEQUENCE</scope>
    <source>
        <strain evidence="1">NBL</strain>
    </source>
</reference>
<evidence type="ECO:0000313" key="2">
    <source>
        <dbReference type="Proteomes" id="UP001281410"/>
    </source>
</evidence>
<dbReference type="AlphaFoldDB" id="A0AAD9ZEW6"/>
<dbReference type="Proteomes" id="UP001281410">
    <property type="component" value="Unassembled WGS sequence"/>
</dbReference>
<sequence>MVVTIDRCDLLCFPQQAVKHAQLRATLLDGKYADRDGAGAPVYLAAAVEYLEAETFDMAPCNQRRSTVSAVDTRITSSDSGIVAPGSVEILI</sequence>
<dbReference type="GO" id="GO:0003677">
    <property type="term" value="F:DNA binding"/>
    <property type="evidence" value="ECO:0007669"/>
    <property type="project" value="InterPro"/>
</dbReference>